<protein>
    <submittedName>
        <fullName evidence="1">Uncharacterized protein</fullName>
    </submittedName>
</protein>
<sequence length="53" mass="6172">MIIHKTKRTTLSIVLKAALKNTLPYTVTDFRPRPRRRDKTLLPALVDILFLKP</sequence>
<organism evidence="1">
    <name type="scientific">marine metagenome</name>
    <dbReference type="NCBI Taxonomy" id="408172"/>
    <lineage>
        <taxon>unclassified sequences</taxon>
        <taxon>metagenomes</taxon>
        <taxon>ecological metagenomes</taxon>
    </lineage>
</organism>
<dbReference type="AlphaFoldDB" id="A0A383AYC8"/>
<reference evidence="1" key="1">
    <citation type="submission" date="2018-05" db="EMBL/GenBank/DDBJ databases">
        <authorList>
            <person name="Lanie J.A."/>
            <person name="Ng W.-L."/>
            <person name="Kazmierczak K.M."/>
            <person name="Andrzejewski T.M."/>
            <person name="Davidsen T.M."/>
            <person name="Wayne K.J."/>
            <person name="Tettelin H."/>
            <person name="Glass J.I."/>
            <person name="Rusch D."/>
            <person name="Podicherti R."/>
            <person name="Tsui H.-C.T."/>
            <person name="Winkler M.E."/>
        </authorList>
    </citation>
    <scope>NUCLEOTIDE SEQUENCE</scope>
</reference>
<proteinExistence type="predicted"/>
<accession>A0A383AYC8</accession>
<evidence type="ECO:0000313" key="1">
    <source>
        <dbReference type="EMBL" id="SVE12583.1"/>
    </source>
</evidence>
<gene>
    <name evidence="1" type="ORF">METZ01_LOCUS465437</name>
</gene>
<dbReference type="EMBL" id="UINC01195832">
    <property type="protein sequence ID" value="SVE12583.1"/>
    <property type="molecule type" value="Genomic_DNA"/>
</dbReference>
<name>A0A383AYC8_9ZZZZ</name>